<dbReference type="AlphaFoldDB" id="A0A7K1XU39"/>
<evidence type="ECO:0000313" key="1">
    <source>
        <dbReference type="EMBL" id="MXV14531.1"/>
    </source>
</evidence>
<protein>
    <submittedName>
        <fullName evidence="1">Uncharacterized protein</fullName>
    </submittedName>
</protein>
<organism evidence="1 2">
    <name type="scientific">Hufsiella ginkgonis</name>
    <dbReference type="NCBI Taxonomy" id="2695274"/>
    <lineage>
        <taxon>Bacteria</taxon>
        <taxon>Pseudomonadati</taxon>
        <taxon>Bacteroidota</taxon>
        <taxon>Sphingobacteriia</taxon>
        <taxon>Sphingobacteriales</taxon>
        <taxon>Sphingobacteriaceae</taxon>
        <taxon>Hufsiella</taxon>
    </lineage>
</organism>
<evidence type="ECO:0000313" key="2">
    <source>
        <dbReference type="Proteomes" id="UP000451233"/>
    </source>
</evidence>
<dbReference type="Proteomes" id="UP000451233">
    <property type="component" value="Unassembled WGS sequence"/>
</dbReference>
<gene>
    <name evidence="1" type="ORF">GS398_04410</name>
</gene>
<dbReference type="RefSeq" id="WP_160905497.1">
    <property type="nucleotide sequence ID" value="NZ_WVHS01000001.1"/>
</dbReference>
<accession>A0A7K1XU39</accession>
<comment type="caution">
    <text evidence="1">The sequence shown here is derived from an EMBL/GenBank/DDBJ whole genome shotgun (WGS) entry which is preliminary data.</text>
</comment>
<proteinExistence type="predicted"/>
<name>A0A7K1XU39_9SPHI</name>
<keyword evidence="2" id="KW-1185">Reference proteome</keyword>
<sequence length="114" mass="12951">MDPLQEIPDLYFEFIEPSPELEEIIATSFKSDEVMRSKSFLGKLTIGVLILSSVQLAIRTAFTVWQNHRKDLQSAKVRIGKEEVSFEGFSASEVKDMIESGNIDKVLDKLKKDE</sequence>
<dbReference type="EMBL" id="WVHS01000001">
    <property type="protein sequence ID" value="MXV14531.1"/>
    <property type="molecule type" value="Genomic_DNA"/>
</dbReference>
<reference evidence="1 2" key="1">
    <citation type="submission" date="2019-11" db="EMBL/GenBank/DDBJ databases">
        <title>Pedobacter sp. HMF7056 Genome sequencing and assembly.</title>
        <authorList>
            <person name="Kang H."/>
            <person name="Kim H."/>
            <person name="Joh K."/>
        </authorList>
    </citation>
    <scope>NUCLEOTIDE SEQUENCE [LARGE SCALE GENOMIC DNA]</scope>
    <source>
        <strain evidence="1 2">HMF7056</strain>
    </source>
</reference>